<dbReference type="Proteomes" id="UP000015102">
    <property type="component" value="Unassembled WGS sequence"/>
</dbReference>
<name>T1H179_MEGSC</name>
<dbReference type="EMBL" id="CAQQ02090846">
    <property type="status" value="NOT_ANNOTATED_CDS"/>
    <property type="molecule type" value="Genomic_DNA"/>
</dbReference>
<dbReference type="AlphaFoldDB" id="T1H179"/>
<proteinExistence type="predicted"/>
<dbReference type="SUPFAM" id="SSF56436">
    <property type="entry name" value="C-type lectin-like"/>
    <property type="match status" value="1"/>
</dbReference>
<accession>T1H179</accession>
<organism evidence="2 3">
    <name type="scientific">Megaselia scalaris</name>
    <name type="common">Humpbacked fly</name>
    <name type="synonym">Phora scalaris</name>
    <dbReference type="NCBI Taxonomy" id="36166"/>
    <lineage>
        <taxon>Eukaryota</taxon>
        <taxon>Metazoa</taxon>
        <taxon>Ecdysozoa</taxon>
        <taxon>Arthropoda</taxon>
        <taxon>Hexapoda</taxon>
        <taxon>Insecta</taxon>
        <taxon>Pterygota</taxon>
        <taxon>Neoptera</taxon>
        <taxon>Endopterygota</taxon>
        <taxon>Diptera</taxon>
        <taxon>Brachycera</taxon>
        <taxon>Muscomorpha</taxon>
        <taxon>Platypezoidea</taxon>
        <taxon>Phoridae</taxon>
        <taxon>Megaseliini</taxon>
        <taxon>Megaselia</taxon>
    </lineage>
</organism>
<dbReference type="CDD" id="cd00037">
    <property type="entry name" value="CLECT"/>
    <property type="match status" value="1"/>
</dbReference>
<dbReference type="Gene3D" id="3.10.100.10">
    <property type="entry name" value="Mannose-Binding Protein A, subunit A"/>
    <property type="match status" value="1"/>
</dbReference>
<reference evidence="2" key="2">
    <citation type="submission" date="2015-06" db="UniProtKB">
        <authorList>
            <consortium name="EnsemblMetazoa"/>
        </authorList>
    </citation>
    <scope>IDENTIFICATION</scope>
</reference>
<dbReference type="PANTHER" id="PTHR45710:SF26">
    <property type="entry name" value="RH26557P"/>
    <property type="match status" value="1"/>
</dbReference>
<dbReference type="EnsemblMetazoa" id="MESCA009933-RA">
    <property type="protein sequence ID" value="MESCA009933-PA"/>
    <property type="gene ID" value="MESCA009933"/>
</dbReference>
<dbReference type="SMART" id="SM00034">
    <property type="entry name" value="CLECT"/>
    <property type="match status" value="1"/>
</dbReference>
<dbReference type="InterPro" id="IPR016186">
    <property type="entry name" value="C-type_lectin-like/link_sf"/>
</dbReference>
<protein>
    <recommendedName>
        <fullName evidence="1">C-type lectin domain-containing protein</fullName>
    </recommendedName>
</protein>
<dbReference type="InterPro" id="IPR001304">
    <property type="entry name" value="C-type_lectin-like"/>
</dbReference>
<keyword evidence="3" id="KW-1185">Reference proteome</keyword>
<dbReference type="OMA" id="RIRTECY"/>
<dbReference type="Pfam" id="PF00059">
    <property type="entry name" value="Lectin_C"/>
    <property type="match status" value="1"/>
</dbReference>
<evidence type="ECO:0000313" key="3">
    <source>
        <dbReference type="Proteomes" id="UP000015102"/>
    </source>
</evidence>
<dbReference type="STRING" id="36166.T1H179"/>
<dbReference type="PANTHER" id="PTHR45710">
    <property type="entry name" value="C-TYPE LECTIN DOMAIN-CONTAINING PROTEIN 180"/>
    <property type="match status" value="1"/>
</dbReference>
<dbReference type="InterPro" id="IPR050828">
    <property type="entry name" value="C-type_lectin/matrix_domain"/>
</dbReference>
<reference evidence="3" key="1">
    <citation type="submission" date="2013-02" db="EMBL/GenBank/DDBJ databases">
        <authorList>
            <person name="Hughes D."/>
        </authorList>
    </citation>
    <scope>NUCLEOTIDE SEQUENCE</scope>
    <source>
        <strain>Durham</strain>
        <strain evidence="3">NC isolate 2 -- Noor lab</strain>
    </source>
</reference>
<dbReference type="PROSITE" id="PS50041">
    <property type="entry name" value="C_TYPE_LECTIN_2"/>
    <property type="match status" value="1"/>
</dbReference>
<sequence length="221" mass="26212">MTKVQSEDAGVVKRRIVAMCPPDFQRIRTECYHISSNNLTWLEAHFECKSRNGKLAEPTRIQDAAIRKFLLNKYGNMNKDVIYFGGMYDHRAQVWSWGVSGQKFNYSSFIGLKTYLKRKSLNHTCTVYNPNRKFRWTPRDCTENHRFICEHKMPKVTENNRDKVYQKWNMTYPNQIANEVVMEVRDDDRRNNSRSHINFIPLFGRNFTLGCQLISIRYIVP</sequence>
<dbReference type="InterPro" id="IPR016187">
    <property type="entry name" value="CTDL_fold"/>
</dbReference>
<evidence type="ECO:0000259" key="1">
    <source>
        <dbReference type="PROSITE" id="PS50041"/>
    </source>
</evidence>
<feature type="domain" description="C-type lectin" evidence="1">
    <location>
        <begin position="27"/>
        <end position="150"/>
    </location>
</feature>
<dbReference type="HOGENOM" id="CLU_1251917_0_0_1"/>
<dbReference type="EMBL" id="CAQQ02090847">
    <property type="status" value="NOT_ANNOTATED_CDS"/>
    <property type="molecule type" value="Genomic_DNA"/>
</dbReference>
<evidence type="ECO:0000313" key="2">
    <source>
        <dbReference type="EnsemblMetazoa" id="MESCA009933-PA"/>
    </source>
</evidence>